<gene>
    <name evidence="1" type="ORF">RRG08_061271</name>
</gene>
<reference evidence="1" key="1">
    <citation type="journal article" date="2023" name="G3 (Bethesda)">
        <title>A reference genome for the long-term kleptoplast-retaining sea slug Elysia crispata morphotype clarki.</title>
        <authorList>
            <person name="Eastman K.E."/>
            <person name="Pendleton A.L."/>
            <person name="Shaikh M.A."/>
            <person name="Suttiyut T."/>
            <person name="Ogas R."/>
            <person name="Tomko P."/>
            <person name="Gavelis G."/>
            <person name="Widhalm J.R."/>
            <person name="Wisecaver J.H."/>
        </authorList>
    </citation>
    <scope>NUCLEOTIDE SEQUENCE</scope>
    <source>
        <strain evidence="1">ECLA1</strain>
    </source>
</reference>
<proteinExistence type="predicted"/>
<evidence type="ECO:0000313" key="2">
    <source>
        <dbReference type="Proteomes" id="UP001283361"/>
    </source>
</evidence>
<dbReference type="AlphaFoldDB" id="A0AAE1DFN8"/>
<evidence type="ECO:0000313" key="1">
    <source>
        <dbReference type="EMBL" id="KAK3768812.1"/>
    </source>
</evidence>
<comment type="caution">
    <text evidence="1">The sequence shown here is derived from an EMBL/GenBank/DDBJ whole genome shotgun (WGS) entry which is preliminary data.</text>
</comment>
<organism evidence="1 2">
    <name type="scientific">Elysia crispata</name>
    <name type="common">lettuce slug</name>
    <dbReference type="NCBI Taxonomy" id="231223"/>
    <lineage>
        <taxon>Eukaryota</taxon>
        <taxon>Metazoa</taxon>
        <taxon>Spiralia</taxon>
        <taxon>Lophotrochozoa</taxon>
        <taxon>Mollusca</taxon>
        <taxon>Gastropoda</taxon>
        <taxon>Heterobranchia</taxon>
        <taxon>Euthyneura</taxon>
        <taxon>Panpulmonata</taxon>
        <taxon>Sacoglossa</taxon>
        <taxon>Placobranchoidea</taxon>
        <taxon>Plakobranchidae</taxon>
        <taxon>Elysia</taxon>
    </lineage>
</organism>
<protein>
    <submittedName>
        <fullName evidence="1">Uncharacterized protein</fullName>
    </submittedName>
</protein>
<dbReference type="Proteomes" id="UP001283361">
    <property type="component" value="Unassembled WGS sequence"/>
</dbReference>
<accession>A0AAE1DFN8</accession>
<sequence length="82" mass="8954">MLPNDSNTSSSCLSDMRHVLAGDSATSTAGRCNRTTTNMITSIMHFTTIGSTQYSHLQHSGRICKRDISKRKLMTTSSADDN</sequence>
<keyword evidence="2" id="KW-1185">Reference proteome</keyword>
<name>A0AAE1DFN8_9GAST</name>
<dbReference type="EMBL" id="JAWDGP010004017">
    <property type="protein sequence ID" value="KAK3768812.1"/>
    <property type="molecule type" value="Genomic_DNA"/>
</dbReference>